<proteinExistence type="predicted"/>
<accession>A0ABS7GHT2</accession>
<evidence type="ECO:0000313" key="1">
    <source>
        <dbReference type="EMBL" id="MBW8687243.1"/>
    </source>
</evidence>
<dbReference type="EMBL" id="JAICCF010000004">
    <property type="protein sequence ID" value="MBW8687243.1"/>
    <property type="molecule type" value="Genomic_DNA"/>
</dbReference>
<dbReference type="Proteomes" id="UP000812961">
    <property type="component" value="Unassembled WGS sequence"/>
</dbReference>
<comment type="caution">
    <text evidence="1">The sequence shown here is derived from an EMBL/GenBank/DDBJ whole genome shotgun (WGS) entry which is preliminary data.</text>
</comment>
<name>A0ABS7GHT2_9BACT</name>
<reference evidence="1 2" key="1">
    <citation type="submission" date="2021-08" db="EMBL/GenBank/DDBJ databases">
        <title>The genome sequence of Chitinophaga sp. B61.</title>
        <authorList>
            <person name="Zhang X."/>
        </authorList>
    </citation>
    <scope>NUCLEOTIDE SEQUENCE [LARGE SCALE GENOMIC DNA]</scope>
    <source>
        <strain evidence="1 2">B61</strain>
    </source>
</reference>
<gene>
    <name evidence="1" type="ORF">K1Y79_23095</name>
</gene>
<organism evidence="1 2">
    <name type="scientific">Chitinophaga rhizophila</name>
    <dbReference type="NCBI Taxonomy" id="2866212"/>
    <lineage>
        <taxon>Bacteria</taxon>
        <taxon>Pseudomonadati</taxon>
        <taxon>Bacteroidota</taxon>
        <taxon>Chitinophagia</taxon>
        <taxon>Chitinophagales</taxon>
        <taxon>Chitinophagaceae</taxon>
        <taxon>Chitinophaga</taxon>
    </lineage>
</organism>
<keyword evidence="2" id="KW-1185">Reference proteome</keyword>
<sequence>MLNYIEIAFRHYDKLQEEANSVALSYLSLIGKAKFIKNRRIDIDIINSKEEIFQIDGHKMSKVEITVGCDVDEYLQKPWEIRRKILYEIVFYSMDSLGKENNWDLDFLNEVKNEILDSKYIIFTPYSKPIKKNGLTAQLVVSHDVGLSDFKLVIYNKGMSIIKTIEFFKAFENLTFVSYYFSKCYWVDFNTFRIADRNDEIFFDISVLDGSTRISFDPKKNSAEALEKYILALRYETPMGLRKQYMQA</sequence>
<evidence type="ECO:0000313" key="2">
    <source>
        <dbReference type="Proteomes" id="UP000812961"/>
    </source>
</evidence>
<dbReference type="RefSeq" id="WP_220252564.1">
    <property type="nucleotide sequence ID" value="NZ_JAICCF010000004.1"/>
</dbReference>
<protein>
    <submittedName>
        <fullName evidence="1">Uncharacterized protein</fullName>
    </submittedName>
</protein>